<dbReference type="Pfam" id="PF01694">
    <property type="entry name" value="Rhomboid"/>
    <property type="match status" value="1"/>
</dbReference>
<keyword evidence="3" id="KW-0997">Cell inner membrane</keyword>
<dbReference type="SUPFAM" id="SSF144091">
    <property type="entry name" value="Rhomboid-like"/>
    <property type="match status" value="1"/>
</dbReference>
<evidence type="ECO:0000256" key="1">
    <source>
        <dbReference type="ARBA" id="ARBA00004141"/>
    </source>
</evidence>
<sequence length="247" mass="26507">MLFHMIRDRAASAVRALRRQPAPVTYGLIAVCFVLFLLSPASGFNPAYGTGDRLLLAQQTYFARWGVIPVELFGGSARAALSPVTALFVHGTWVHLLGNMLFLHVFGPMVEERLGHVEFALFHLGCGALALLGYAAARADSAQSLVGASGAISAVLGAFLFLFPRARVTSIFPFLFFLPLRFPAWVVLPFWAVLQWVAAGREGEGPGVAYLAHVVGFALGLGYAWVRHGPMATVRGTSPAAEGENQP</sequence>
<feature type="transmembrane region" description="Helical" evidence="7">
    <location>
        <begin position="119"/>
        <end position="137"/>
    </location>
</feature>
<dbReference type="PANTHER" id="PTHR43066">
    <property type="entry name" value="RHOMBOID-RELATED PROTEIN"/>
    <property type="match status" value="1"/>
</dbReference>
<dbReference type="Proteomes" id="UP000198614">
    <property type="component" value="Unassembled WGS sequence"/>
</dbReference>
<dbReference type="AlphaFoldDB" id="A0A1G7PIZ9"/>
<dbReference type="EMBL" id="FNAX01000011">
    <property type="protein sequence ID" value="SDF86265.1"/>
    <property type="molecule type" value="Genomic_DNA"/>
</dbReference>
<dbReference type="PANTHER" id="PTHR43066:SF26">
    <property type="entry name" value="RHOMBOID PROTEASE GLPG"/>
    <property type="match status" value="1"/>
</dbReference>
<feature type="domain" description="Peptidase S54 rhomboid" evidence="8">
    <location>
        <begin position="84"/>
        <end position="228"/>
    </location>
</feature>
<keyword evidence="2" id="KW-1003">Cell membrane</keyword>
<dbReference type="InterPro" id="IPR035952">
    <property type="entry name" value="Rhomboid-like_sf"/>
</dbReference>
<dbReference type="GO" id="GO:0006508">
    <property type="term" value="P:proteolysis"/>
    <property type="evidence" value="ECO:0007669"/>
    <property type="project" value="UniProtKB-KW"/>
</dbReference>
<organism evidence="9 10">
    <name type="scientific">Streptomyces griseoaurantiacus</name>
    <dbReference type="NCBI Taxonomy" id="68213"/>
    <lineage>
        <taxon>Bacteria</taxon>
        <taxon>Bacillati</taxon>
        <taxon>Actinomycetota</taxon>
        <taxon>Actinomycetes</taxon>
        <taxon>Kitasatosporales</taxon>
        <taxon>Streptomycetaceae</taxon>
        <taxon>Streptomyces</taxon>
        <taxon>Streptomyces aurantiacus group</taxon>
    </lineage>
</organism>
<evidence type="ECO:0000259" key="8">
    <source>
        <dbReference type="Pfam" id="PF01694"/>
    </source>
</evidence>
<name>A0A1G7PIZ9_9ACTN</name>
<evidence type="ECO:0000256" key="3">
    <source>
        <dbReference type="ARBA" id="ARBA00022519"/>
    </source>
</evidence>
<feature type="transmembrane region" description="Helical" evidence="7">
    <location>
        <begin position="175"/>
        <end position="196"/>
    </location>
</feature>
<keyword evidence="9" id="KW-0645">Protease</keyword>
<dbReference type="GO" id="GO:0004252">
    <property type="term" value="F:serine-type endopeptidase activity"/>
    <property type="evidence" value="ECO:0007669"/>
    <property type="project" value="InterPro"/>
</dbReference>
<evidence type="ECO:0000256" key="6">
    <source>
        <dbReference type="ARBA" id="ARBA00023136"/>
    </source>
</evidence>
<reference evidence="9 10" key="1">
    <citation type="submission" date="2016-10" db="EMBL/GenBank/DDBJ databases">
        <authorList>
            <person name="de Groot N.N."/>
        </authorList>
    </citation>
    <scope>NUCLEOTIDE SEQUENCE [LARGE SCALE GENOMIC DNA]</scope>
    <source>
        <strain evidence="9 10">CGMCC 4.1859</strain>
    </source>
</reference>
<accession>A0A1G7PIZ9</accession>
<gene>
    <name evidence="9" type="ORF">SAMN05216260_111203</name>
</gene>
<dbReference type="GO" id="GO:0016020">
    <property type="term" value="C:membrane"/>
    <property type="evidence" value="ECO:0007669"/>
    <property type="project" value="UniProtKB-SubCell"/>
</dbReference>
<dbReference type="Gene3D" id="1.20.1540.10">
    <property type="entry name" value="Rhomboid-like"/>
    <property type="match status" value="1"/>
</dbReference>
<dbReference type="InterPro" id="IPR022764">
    <property type="entry name" value="Peptidase_S54_rhomboid_dom"/>
</dbReference>
<evidence type="ECO:0000256" key="5">
    <source>
        <dbReference type="ARBA" id="ARBA00022989"/>
    </source>
</evidence>
<evidence type="ECO:0000256" key="2">
    <source>
        <dbReference type="ARBA" id="ARBA00022475"/>
    </source>
</evidence>
<keyword evidence="5 7" id="KW-1133">Transmembrane helix</keyword>
<keyword evidence="4 7" id="KW-0812">Transmembrane</keyword>
<evidence type="ECO:0000313" key="10">
    <source>
        <dbReference type="Proteomes" id="UP000198614"/>
    </source>
</evidence>
<proteinExistence type="predicted"/>
<keyword evidence="9" id="KW-0378">Hydrolase</keyword>
<evidence type="ECO:0000256" key="4">
    <source>
        <dbReference type="ARBA" id="ARBA00022692"/>
    </source>
</evidence>
<evidence type="ECO:0000256" key="7">
    <source>
        <dbReference type="SAM" id="Phobius"/>
    </source>
</evidence>
<evidence type="ECO:0000313" key="9">
    <source>
        <dbReference type="EMBL" id="SDF86265.1"/>
    </source>
</evidence>
<feature type="transmembrane region" description="Helical" evidence="7">
    <location>
        <begin position="87"/>
        <end position="107"/>
    </location>
</feature>
<feature type="transmembrane region" description="Helical" evidence="7">
    <location>
        <begin position="143"/>
        <end position="163"/>
    </location>
</feature>
<keyword evidence="6 7" id="KW-0472">Membrane</keyword>
<comment type="subcellular location">
    <subcellularLocation>
        <location evidence="1">Membrane</location>
        <topology evidence="1">Multi-pass membrane protein</topology>
    </subcellularLocation>
</comment>
<feature type="transmembrane region" description="Helical" evidence="7">
    <location>
        <begin position="208"/>
        <end position="226"/>
    </location>
</feature>
<protein>
    <submittedName>
        <fullName evidence="9">Membrane associated serine protease, rhomboid family</fullName>
    </submittedName>
</protein>